<feature type="region of interest" description="Disordered" evidence="1">
    <location>
        <begin position="142"/>
        <end position="165"/>
    </location>
</feature>
<accession>A0A7J7KUC6</accession>
<dbReference type="PANTHER" id="PTHR33710:SF71">
    <property type="entry name" value="ENDONUCLEASE_EXONUCLEASE_PHOSPHATASE DOMAIN-CONTAINING PROTEIN"/>
    <property type="match status" value="1"/>
</dbReference>
<evidence type="ECO:0000313" key="3">
    <source>
        <dbReference type="Proteomes" id="UP000541444"/>
    </source>
</evidence>
<organism evidence="2 3">
    <name type="scientific">Kingdonia uniflora</name>
    <dbReference type="NCBI Taxonomy" id="39325"/>
    <lineage>
        <taxon>Eukaryota</taxon>
        <taxon>Viridiplantae</taxon>
        <taxon>Streptophyta</taxon>
        <taxon>Embryophyta</taxon>
        <taxon>Tracheophyta</taxon>
        <taxon>Spermatophyta</taxon>
        <taxon>Magnoliopsida</taxon>
        <taxon>Ranunculales</taxon>
        <taxon>Circaeasteraceae</taxon>
        <taxon>Kingdonia</taxon>
    </lineage>
</organism>
<dbReference type="Gene3D" id="3.60.10.10">
    <property type="entry name" value="Endonuclease/exonuclease/phosphatase"/>
    <property type="match status" value="1"/>
</dbReference>
<name>A0A7J7KUC6_9MAGN</name>
<dbReference type="PANTHER" id="PTHR33710">
    <property type="entry name" value="BNAC02G09200D PROTEIN"/>
    <property type="match status" value="1"/>
</dbReference>
<gene>
    <name evidence="2" type="ORF">GIB67_040696</name>
</gene>
<dbReference type="SUPFAM" id="SSF56219">
    <property type="entry name" value="DNase I-like"/>
    <property type="match status" value="1"/>
</dbReference>
<protein>
    <submittedName>
        <fullName evidence="2">Uncharacterized protein</fullName>
    </submittedName>
</protein>
<sequence>MAAGHGNTSLGDTSTTPIRTSTFANLRELNNLELIPIIELYEKAMGDKVSEEERFVFKYFLKKGCDHNGEEKKIIEEWLMRPNSQSPLVNMRSHHSTFLENKRRVAEEVQDMEENVAADDDREETQTASEIDRKKLELEFKKQKSKSLMTPSQVQNERGNSLPPPCSEIYGDWNGHEEDCSRALVSGKHDQGENTINLETDYTGDGELTKDLDVETPFVMCDNCDFNSCHENCTNGIMKDGICLRVCYNTHSSIVEFSIVNNTERERSLLGMEGFIHCEYNLCHKDSCDKLCTNGLLKNSKCQTRCHDKAITEAEYSSMNPGVETSNCKTKASASSSSPCNYIECKKAGVEKSGDTRAGEAIGTFPQSWASLLAKPSKSRGKVKLTHTNPDIVNGKAAIKVKEGEFSEGILHSREYLVGCFVGKRLAYPYVKDMLTKLWDIKGDYDTSIHGHIGTSSFARVCIDIQADCTWPSTVPIYYGEDGKESLIKLEYAWIPIACKHYKLYGHTLETCDSSTLTKGNNKIEGAGQDKAKLGGQTTARDEQVSKAEEEGWSKVKGKGGPQNGKQNNSRFDPLLEEYNEEEVEIISVTTTKNQESVPALKSKDKEPKTIGKGQRFTVERACLWSDMITFSKCYDKAWVVVGDFNSPFSCFNKTGGRTVLNNIVETYTEWMDQTGLMDMRFRGCKYTWCNRANKKEDGILTKIDRCLVNEKMLNLFGDVMANFLTPGVPDHSPIWVRLLASTLHNKRTFKYYYFWAEQEGFKHVVENAWSTVVPGNPMLQLYNKLGITKAGLKVWRGIHHDPISKAVIEARETLTKIQE</sequence>
<feature type="compositionally biased region" description="Polar residues" evidence="1">
    <location>
        <begin position="146"/>
        <end position="159"/>
    </location>
</feature>
<dbReference type="Proteomes" id="UP000541444">
    <property type="component" value="Unassembled WGS sequence"/>
</dbReference>
<evidence type="ECO:0000313" key="2">
    <source>
        <dbReference type="EMBL" id="KAF6133932.1"/>
    </source>
</evidence>
<evidence type="ECO:0000256" key="1">
    <source>
        <dbReference type="SAM" id="MobiDB-lite"/>
    </source>
</evidence>
<dbReference type="AlphaFoldDB" id="A0A7J7KUC6"/>
<keyword evidence="3" id="KW-1185">Reference proteome</keyword>
<feature type="compositionally biased region" description="Basic and acidic residues" evidence="1">
    <location>
        <begin position="540"/>
        <end position="554"/>
    </location>
</feature>
<dbReference type="OrthoDB" id="1932741at2759"/>
<feature type="region of interest" description="Disordered" evidence="1">
    <location>
        <begin position="523"/>
        <end position="571"/>
    </location>
</feature>
<proteinExistence type="predicted"/>
<comment type="caution">
    <text evidence="2">The sequence shown here is derived from an EMBL/GenBank/DDBJ whole genome shotgun (WGS) entry which is preliminary data.</text>
</comment>
<dbReference type="EMBL" id="JACGCM010002894">
    <property type="protein sequence ID" value="KAF6133932.1"/>
    <property type="molecule type" value="Genomic_DNA"/>
</dbReference>
<reference evidence="2 3" key="1">
    <citation type="journal article" date="2020" name="IScience">
        <title>Genome Sequencing of the Endangered Kingdonia uniflora (Circaeasteraceae, Ranunculales) Reveals Potential Mechanisms of Evolutionary Specialization.</title>
        <authorList>
            <person name="Sun Y."/>
            <person name="Deng T."/>
            <person name="Zhang A."/>
            <person name="Moore M.J."/>
            <person name="Landis J.B."/>
            <person name="Lin N."/>
            <person name="Zhang H."/>
            <person name="Zhang X."/>
            <person name="Huang J."/>
            <person name="Zhang X."/>
            <person name="Sun H."/>
            <person name="Wang H."/>
        </authorList>
    </citation>
    <scope>NUCLEOTIDE SEQUENCE [LARGE SCALE GENOMIC DNA]</scope>
    <source>
        <strain evidence="2">TB1705</strain>
        <tissue evidence="2">Leaf</tissue>
    </source>
</reference>
<dbReference type="InterPro" id="IPR036691">
    <property type="entry name" value="Endo/exonu/phosph_ase_sf"/>
</dbReference>